<evidence type="ECO:0000313" key="1">
    <source>
        <dbReference type="EMBL" id="AUX39063.1"/>
    </source>
</evidence>
<gene>
    <name evidence="1" type="ORF">SOCE26_004450</name>
</gene>
<evidence type="ECO:0000313" key="2">
    <source>
        <dbReference type="Proteomes" id="UP000238348"/>
    </source>
</evidence>
<dbReference type="EMBL" id="CP012673">
    <property type="protein sequence ID" value="AUX39063.1"/>
    <property type="molecule type" value="Genomic_DNA"/>
</dbReference>
<sequence>MVHEPGDGDPPYSTRLGVICASFLGSSLVARGPRFKISMSLDGFVAGARQSADDLRGLELARGVAAPEVTHLELAKR</sequence>
<protein>
    <submittedName>
        <fullName evidence="1">Uncharacterized protein</fullName>
    </submittedName>
</protein>
<accession>A0A2L0EID7</accession>
<dbReference type="Proteomes" id="UP000238348">
    <property type="component" value="Chromosome"/>
</dbReference>
<proteinExistence type="predicted"/>
<dbReference type="RefSeq" id="WP_104977089.1">
    <property type="nucleotide sequence ID" value="NZ_CP012673.1"/>
</dbReference>
<dbReference type="AlphaFoldDB" id="A0A2L0EID7"/>
<organism evidence="1 2">
    <name type="scientific">Sorangium cellulosum</name>
    <name type="common">Polyangium cellulosum</name>
    <dbReference type="NCBI Taxonomy" id="56"/>
    <lineage>
        <taxon>Bacteria</taxon>
        <taxon>Pseudomonadati</taxon>
        <taxon>Myxococcota</taxon>
        <taxon>Polyangia</taxon>
        <taxon>Polyangiales</taxon>
        <taxon>Polyangiaceae</taxon>
        <taxon>Sorangium</taxon>
    </lineage>
</organism>
<reference evidence="1 2" key="1">
    <citation type="submission" date="2015-09" db="EMBL/GenBank/DDBJ databases">
        <title>Sorangium comparison.</title>
        <authorList>
            <person name="Zaburannyi N."/>
            <person name="Bunk B."/>
            <person name="Overmann J."/>
            <person name="Mueller R."/>
        </authorList>
    </citation>
    <scope>NUCLEOTIDE SEQUENCE [LARGE SCALE GENOMIC DNA]</scope>
    <source>
        <strain evidence="1 2">So ce26</strain>
    </source>
</reference>
<name>A0A2L0EID7_SORCE</name>